<evidence type="ECO:0000259" key="4">
    <source>
        <dbReference type="Pfam" id="PF22725"/>
    </source>
</evidence>
<evidence type="ECO:0000256" key="2">
    <source>
        <dbReference type="ARBA" id="ARBA00023002"/>
    </source>
</evidence>
<keyword evidence="6" id="KW-1185">Reference proteome</keyword>
<dbReference type="SUPFAM" id="SSF51735">
    <property type="entry name" value="NAD(P)-binding Rossmann-fold domains"/>
    <property type="match status" value="1"/>
</dbReference>
<dbReference type="Pfam" id="PF01408">
    <property type="entry name" value="GFO_IDH_MocA"/>
    <property type="match status" value="1"/>
</dbReference>
<organism evidence="5 6">
    <name type="scientific">Asanoa siamensis</name>
    <dbReference type="NCBI Taxonomy" id="926357"/>
    <lineage>
        <taxon>Bacteria</taxon>
        <taxon>Bacillati</taxon>
        <taxon>Actinomycetota</taxon>
        <taxon>Actinomycetes</taxon>
        <taxon>Micromonosporales</taxon>
        <taxon>Micromonosporaceae</taxon>
        <taxon>Asanoa</taxon>
    </lineage>
</organism>
<dbReference type="InterPro" id="IPR036291">
    <property type="entry name" value="NAD(P)-bd_dom_sf"/>
</dbReference>
<protein>
    <submittedName>
        <fullName evidence="5">Inositol 2-dehydrogenase</fullName>
    </submittedName>
</protein>
<evidence type="ECO:0000259" key="3">
    <source>
        <dbReference type="Pfam" id="PF01408"/>
    </source>
</evidence>
<comment type="similarity">
    <text evidence="1">Belongs to the Gfo/Idh/MocA family.</text>
</comment>
<comment type="caution">
    <text evidence="5">The sequence shown here is derived from an EMBL/GenBank/DDBJ whole genome shotgun (WGS) entry which is preliminary data.</text>
</comment>
<evidence type="ECO:0000256" key="1">
    <source>
        <dbReference type="ARBA" id="ARBA00010928"/>
    </source>
</evidence>
<sequence>MTAVLRVGVVGVGVMGADHASRLATRVRGASLVAVSDADPARASAVAARFPGVAVFASPLSLIASSDVDAVVIASPPAAHESQVLACMAAGKYVLCEKPLTDSSTSARRLLEAARDLPRPLVQVGFMRRFDPSYTRLHGLLPSLGRLLLLHNVHRNVSAPASFGSEMIVRDSLVHEVDVCRWLFGSEILAVSVLAPASSSLAPAGVRDPLVAVFRMASGGMATTEVFINSQVGYEVRCEAVGETGSAFVEAPRPLPPDFVARFATAYDVEVQAWVSACLRGSVDGPGLWDGYAATTASEAGVRSLQNGGEPVAVETFT</sequence>
<feature type="domain" description="Gfo/Idh/MocA-like oxidoreductase N-terminal" evidence="3">
    <location>
        <begin position="5"/>
        <end position="125"/>
    </location>
</feature>
<dbReference type="InterPro" id="IPR000683">
    <property type="entry name" value="Gfo/Idh/MocA-like_OxRdtase_N"/>
</dbReference>
<evidence type="ECO:0000313" key="6">
    <source>
        <dbReference type="Proteomes" id="UP000604117"/>
    </source>
</evidence>
<name>A0ABQ4D2L3_9ACTN</name>
<dbReference type="Gene3D" id="3.40.50.720">
    <property type="entry name" value="NAD(P)-binding Rossmann-like Domain"/>
    <property type="match status" value="1"/>
</dbReference>
<dbReference type="PANTHER" id="PTHR42840">
    <property type="entry name" value="NAD(P)-BINDING ROSSMANN-FOLD SUPERFAMILY PROTEIN-RELATED"/>
    <property type="match status" value="1"/>
</dbReference>
<accession>A0ABQ4D2L3</accession>
<gene>
    <name evidence="5" type="primary">iolG</name>
    <name evidence="5" type="ORF">Asi02nite_72580</name>
</gene>
<dbReference type="Pfam" id="PF22725">
    <property type="entry name" value="GFO_IDH_MocA_C3"/>
    <property type="match status" value="1"/>
</dbReference>
<dbReference type="PANTHER" id="PTHR42840:SF3">
    <property type="entry name" value="BINDING ROSSMANN FOLD OXIDOREDUCTASE, PUTATIVE (AFU_ORTHOLOGUE AFUA_2G10240)-RELATED"/>
    <property type="match status" value="1"/>
</dbReference>
<dbReference type="EMBL" id="BONE01000101">
    <property type="protein sequence ID" value="GIF77740.1"/>
    <property type="molecule type" value="Genomic_DNA"/>
</dbReference>
<dbReference type="Gene3D" id="3.30.360.10">
    <property type="entry name" value="Dihydrodipicolinate Reductase, domain 2"/>
    <property type="match status" value="1"/>
</dbReference>
<reference evidence="5 6" key="1">
    <citation type="submission" date="2021-01" db="EMBL/GenBank/DDBJ databases">
        <title>Whole genome shotgun sequence of Asanoa siamensis NBRC 107932.</title>
        <authorList>
            <person name="Komaki H."/>
            <person name="Tamura T."/>
        </authorList>
    </citation>
    <scope>NUCLEOTIDE SEQUENCE [LARGE SCALE GENOMIC DNA]</scope>
    <source>
        <strain evidence="5 6">NBRC 107932</strain>
    </source>
</reference>
<dbReference type="RefSeq" id="WP_203718595.1">
    <property type="nucleotide sequence ID" value="NZ_BONE01000101.1"/>
</dbReference>
<proteinExistence type="inferred from homology"/>
<dbReference type="Proteomes" id="UP000604117">
    <property type="component" value="Unassembled WGS sequence"/>
</dbReference>
<feature type="domain" description="GFO/IDH/MocA-like oxidoreductase" evidence="4">
    <location>
        <begin position="151"/>
        <end position="247"/>
    </location>
</feature>
<evidence type="ECO:0000313" key="5">
    <source>
        <dbReference type="EMBL" id="GIF77740.1"/>
    </source>
</evidence>
<keyword evidence="2" id="KW-0560">Oxidoreductase</keyword>
<dbReference type="SUPFAM" id="SSF55347">
    <property type="entry name" value="Glyceraldehyde-3-phosphate dehydrogenase-like, C-terminal domain"/>
    <property type="match status" value="1"/>
</dbReference>
<dbReference type="InterPro" id="IPR055170">
    <property type="entry name" value="GFO_IDH_MocA-like_dom"/>
</dbReference>